<dbReference type="InterPro" id="IPR002401">
    <property type="entry name" value="Cyt_P450_E_grp-I"/>
</dbReference>
<dbReference type="Gene3D" id="1.10.630.10">
    <property type="entry name" value="Cytochrome P450"/>
    <property type="match status" value="2"/>
</dbReference>
<feature type="compositionally biased region" description="Polar residues" evidence="10">
    <location>
        <begin position="985"/>
        <end position="996"/>
    </location>
</feature>
<evidence type="ECO:0000256" key="2">
    <source>
        <dbReference type="ARBA" id="ARBA00010617"/>
    </source>
</evidence>
<dbReference type="GO" id="GO:0016020">
    <property type="term" value="C:membrane"/>
    <property type="evidence" value="ECO:0007669"/>
    <property type="project" value="UniProtKB-SubCell"/>
</dbReference>
<dbReference type="Proteomes" id="UP000593564">
    <property type="component" value="Unassembled WGS sequence"/>
</dbReference>
<dbReference type="FunFam" id="1.10.630.10:FF:000023">
    <property type="entry name" value="Cytochrome P450 family protein"/>
    <property type="match status" value="2"/>
</dbReference>
<reference evidence="12 13" key="2">
    <citation type="submission" date="2020-07" db="EMBL/GenBank/DDBJ databases">
        <title>Genome assembly of wild tea tree DASZ reveals pedigree and selection history of tea varieties.</title>
        <authorList>
            <person name="Zhang W."/>
        </authorList>
    </citation>
    <scope>NUCLEOTIDE SEQUENCE [LARGE SCALE GENOMIC DNA]</scope>
    <source>
        <strain evidence="13">cv. G240</strain>
        <tissue evidence="12">Leaf</tissue>
    </source>
</reference>
<evidence type="ECO:0000256" key="9">
    <source>
        <dbReference type="PIRSR" id="PIRSR602401-1"/>
    </source>
</evidence>
<evidence type="ECO:0000256" key="1">
    <source>
        <dbReference type="ARBA" id="ARBA00004370"/>
    </source>
</evidence>
<feature type="region of interest" description="Disordered" evidence="10">
    <location>
        <begin position="974"/>
        <end position="996"/>
    </location>
</feature>
<dbReference type="InterPro" id="IPR050651">
    <property type="entry name" value="Plant_Cytochrome_P450_Monoox"/>
</dbReference>
<comment type="similarity">
    <text evidence="2">Belongs to the cytochrome P450 family.</text>
</comment>
<evidence type="ECO:0000256" key="10">
    <source>
        <dbReference type="SAM" id="MobiDB-lite"/>
    </source>
</evidence>
<dbReference type="EMBL" id="JACBKZ010000009">
    <property type="protein sequence ID" value="KAF5942399.1"/>
    <property type="molecule type" value="Genomic_DNA"/>
</dbReference>
<dbReference type="GO" id="GO:0005506">
    <property type="term" value="F:iron ion binding"/>
    <property type="evidence" value="ECO:0007669"/>
    <property type="project" value="InterPro"/>
</dbReference>
<comment type="cofactor">
    <cofactor evidence="9">
        <name>heme</name>
        <dbReference type="ChEBI" id="CHEBI:30413"/>
    </cofactor>
</comment>
<feature type="binding site" description="axial binding residue" evidence="9">
    <location>
        <position position="440"/>
    </location>
    <ligand>
        <name>heme</name>
        <dbReference type="ChEBI" id="CHEBI:30413"/>
    </ligand>
    <ligandPart>
        <name>Fe</name>
        <dbReference type="ChEBI" id="CHEBI:18248"/>
    </ligandPart>
</feature>
<keyword evidence="5" id="KW-0560">Oxidoreductase</keyword>
<evidence type="ECO:0000313" key="13">
    <source>
        <dbReference type="Proteomes" id="UP000593564"/>
    </source>
</evidence>
<dbReference type="CDD" id="cd20653">
    <property type="entry name" value="CYP81"/>
    <property type="match status" value="1"/>
</dbReference>
<dbReference type="Pfam" id="PF00067">
    <property type="entry name" value="p450"/>
    <property type="match status" value="2"/>
</dbReference>
<dbReference type="AlphaFoldDB" id="A0A7J7GNN3"/>
<dbReference type="InterPro" id="IPR017972">
    <property type="entry name" value="Cyt_P450_CS"/>
</dbReference>
<evidence type="ECO:0000256" key="8">
    <source>
        <dbReference type="ARBA" id="ARBA00023136"/>
    </source>
</evidence>
<evidence type="ECO:0000256" key="7">
    <source>
        <dbReference type="ARBA" id="ARBA00023033"/>
    </source>
</evidence>
<dbReference type="PANTHER" id="PTHR47947">
    <property type="entry name" value="CYTOCHROME P450 82C3-RELATED"/>
    <property type="match status" value="1"/>
</dbReference>
<keyword evidence="11" id="KW-1133">Transmembrane helix</keyword>
<keyword evidence="11" id="KW-0812">Transmembrane</keyword>
<dbReference type="GO" id="GO:0020037">
    <property type="term" value="F:heme binding"/>
    <property type="evidence" value="ECO:0007669"/>
    <property type="project" value="InterPro"/>
</dbReference>
<dbReference type="PRINTS" id="PR00463">
    <property type="entry name" value="EP450I"/>
</dbReference>
<reference evidence="13" key="1">
    <citation type="journal article" date="2020" name="Nat. Commun.">
        <title>Genome assembly of wild tea tree DASZ reveals pedigree and selection history of tea varieties.</title>
        <authorList>
            <person name="Zhang W."/>
            <person name="Zhang Y."/>
            <person name="Qiu H."/>
            <person name="Guo Y."/>
            <person name="Wan H."/>
            <person name="Zhang X."/>
            <person name="Scossa F."/>
            <person name="Alseekh S."/>
            <person name="Zhang Q."/>
            <person name="Wang P."/>
            <person name="Xu L."/>
            <person name="Schmidt M.H."/>
            <person name="Jia X."/>
            <person name="Li D."/>
            <person name="Zhu A."/>
            <person name="Guo F."/>
            <person name="Chen W."/>
            <person name="Ni D."/>
            <person name="Usadel B."/>
            <person name="Fernie A.R."/>
            <person name="Wen W."/>
        </authorList>
    </citation>
    <scope>NUCLEOTIDE SEQUENCE [LARGE SCALE GENOMIC DNA]</scope>
    <source>
        <strain evidence="13">cv. G240</strain>
    </source>
</reference>
<keyword evidence="3 9" id="KW-0349">Heme</keyword>
<dbReference type="PROSITE" id="PS00086">
    <property type="entry name" value="CYTOCHROME_P450"/>
    <property type="match status" value="2"/>
</dbReference>
<dbReference type="PRINTS" id="PR00385">
    <property type="entry name" value="P450"/>
</dbReference>
<dbReference type="GO" id="GO:0004497">
    <property type="term" value="F:monooxygenase activity"/>
    <property type="evidence" value="ECO:0007669"/>
    <property type="project" value="UniProtKB-KW"/>
</dbReference>
<dbReference type="GO" id="GO:0016705">
    <property type="term" value="F:oxidoreductase activity, acting on paired donors, with incorporation or reduction of molecular oxygen"/>
    <property type="evidence" value="ECO:0007669"/>
    <property type="project" value="InterPro"/>
</dbReference>
<dbReference type="PANTHER" id="PTHR47947:SF20">
    <property type="entry name" value="CYTOCHROME P450 FAMILY PROTEIN"/>
    <property type="match status" value="1"/>
</dbReference>
<feature type="transmembrane region" description="Helical" evidence="11">
    <location>
        <begin position="6"/>
        <end position="23"/>
    </location>
</feature>
<name>A0A7J7GNN3_CAMSI</name>
<sequence length="1010" mass="114444">MEANWYSIPLIIISLLLFFFKLLTEKQERYKNLPPSPPGLPIIGHLHLLKGPLHQTLQACSDKYGPITLLRFGPRKVILVTSPSAVKECFTKNDIIFANRPPSLSGKYLWRNYTSMGSAPYGDLWRNLRRITTLEILSTTRLERTTSIRGEEVKFFVNQLMNNCGGGEYTKVNLNSKFFELSFNVMTMMIMGKRFYGEILDNVGEAKLFQKLIREHFELVKKSNPADLFPVLQWVDLFGTVKKMIATAERTDKFLQKLVDEHKKTSASTKVKTLIHNLLSLQETEPGFYTNSIINGMIMVLLIAGTETSSTTLEWAMSLLLNHPDAMTKVKEEIDAHVGQDRLIDEQDLPKLDYLSNVVNEALRLYAPVPLLLPHEASEDCTVGGYDVPQGTTLMVNALAIHRDPKLWENPTKFMPERFQAESAGDGYRLIPFGSGRRGCPGASLAKRMVGLALGALIQSFEWKTVNEEQVDMTESPGITMPKRITTLEILSTTRLERTTSIRGEEVKFFVNQLMNNCGGGEYSKVNLNSKFFELSFNVMTMMIMGKRFYGESVDNVGEAKLFQKLIREHFELVKKSNPADVFPVLQWVDLFGTAKKMIATAERMDKFLQKLVDEHKKTSSSTKVKTLIHNLLSLQETEPGFYTNSIINGMIMVLLIAGSETSSTTLEWAMSLLLNHPDAMTKVKEEIDAHVGQDRLIDEQDLPKLDYLSNVVNEALRLYAPVPLLLPHEASEDCTVGGYDVPQGTTLMVNALAIHRDPKLWENPTKFMPERFQAESAGDGYRLIPFGSGRRGCPGASLAKRMVGLALGALIQSFEWKTVNEEQVDMTESPGITMPKLKPLEAICKPLDVCICLLFINIKKTLLIKHVQTQWKTINKEEIGARTSSNLLDVDKIFRTFIFLILTRILNNRNNLNETEGQHVARYLNGLKLTIREKMGLSVVWTVDEAHNMAPKAELMERKTTYSGYCRNLPDSSFPTREKRERVTQPTIPVNQQRSTARWRRRKLDDWIK</sequence>
<evidence type="ECO:0000256" key="6">
    <source>
        <dbReference type="ARBA" id="ARBA00023004"/>
    </source>
</evidence>
<evidence type="ECO:0000313" key="12">
    <source>
        <dbReference type="EMBL" id="KAF5942399.1"/>
    </source>
</evidence>
<dbReference type="InterPro" id="IPR036396">
    <property type="entry name" value="Cyt_P450_sf"/>
</dbReference>
<keyword evidence="4 9" id="KW-0479">Metal-binding</keyword>
<evidence type="ECO:0000256" key="3">
    <source>
        <dbReference type="ARBA" id="ARBA00022617"/>
    </source>
</evidence>
<evidence type="ECO:0000256" key="4">
    <source>
        <dbReference type="ARBA" id="ARBA00022723"/>
    </source>
</evidence>
<dbReference type="SUPFAM" id="SSF48264">
    <property type="entry name" value="Cytochrome P450"/>
    <property type="match status" value="2"/>
</dbReference>
<dbReference type="InterPro" id="IPR001128">
    <property type="entry name" value="Cyt_P450"/>
</dbReference>
<gene>
    <name evidence="12" type="ORF">HYC85_020041</name>
</gene>
<keyword evidence="13" id="KW-1185">Reference proteome</keyword>
<comment type="caution">
    <text evidence="12">The sequence shown here is derived from an EMBL/GenBank/DDBJ whole genome shotgun (WGS) entry which is preliminary data.</text>
</comment>
<accession>A0A7J7GNN3</accession>
<keyword evidence="7" id="KW-0503">Monooxygenase</keyword>
<organism evidence="12 13">
    <name type="scientific">Camellia sinensis</name>
    <name type="common">Tea plant</name>
    <name type="synonym">Thea sinensis</name>
    <dbReference type="NCBI Taxonomy" id="4442"/>
    <lineage>
        <taxon>Eukaryota</taxon>
        <taxon>Viridiplantae</taxon>
        <taxon>Streptophyta</taxon>
        <taxon>Embryophyta</taxon>
        <taxon>Tracheophyta</taxon>
        <taxon>Spermatophyta</taxon>
        <taxon>Magnoliopsida</taxon>
        <taxon>eudicotyledons</taxon>
        <taxon>Gunneridae</taxon>
        <taxon>Pentapetalae</taxon>
        <taxon>asterids</taxon>
        <taxon>Ericales</taxon>
        <taxon>Theaceae</taxon>
        <taxon>Camellia</taxon>
    </lineage>
</organism>
<protein>
    <submittedName>
        <fullName evidence="12">Uncharacterized protein</fullName>
    </submittedName>
</protein>
<comment type="subcellular location">
    <subcellularLocation>
        <location evidence="1">Membrane</location>
    </subcellularLocation>
</comment>
<proteinExistence type="inferred from homology"/>
<evidence type="ECO:0000256" key="11">
    <source>
        <dbReference type="SAM" id="Phobius"/>
    </source>
</evidence>
<evidence type="ECO:0000256" key="5">
    <source>
        <dbReference type="ARBA" id="ARBA00023002"/>
    </source>
</evidence>
<keyword evidence="8 11" id="KW-0472">Membrane</keyword>
<keyword evidence="6 9" id="KW-0408">Iron</keyword>